<reference evidence="15" key="1">
    <citation type="submission" date="2020-04" db="EMBL/GenBank/DDBJ databases">
        <authorList>
            <person name="Neveu A P."/>
        </authorList>
    </citation>
    <scope>NUCLEOTIDE SEQUENCE</scope>
    <source>
        <tissue evidence="15">Whole embryo</tissue>
    </source>
</reference>
<evidence type="ECO:0000259" key="14">
    <source>
        <dbReference type="Pfam" id="PF20985"/>
    </source>
</evidence>
<dbReference type="GO" id="GO:0005773">
    <property type="term" value="C:vacuole"/>
    <property type="evidence" value="ECO:0007669"/>
    <property type="project" value="GOC"/>
</dbReference>
<dbReference type="PANTHER" id="PTHR12000">
    <property type="entry name" value="HEMOGLOBINASE FAMILY MEMBER"/>
    <property type="match status" value="1"/>
</dbReference>
<dbReference type="Gene3D" id="3.40.50.1460">
    <property type="match status" value="1"/>
</dbReference>
<comment type="function">
    <text evidence="10">Has a strict specificity for hydrolysis of asparaginyl bonds. Can also cleave aspartyl bonds slowly, especially under acidic conditions. Involved in the processing of proteins for MHC class II antigen presentation in the lysosomal/endosomal system. Also involved in MHC class I antigen presentation in cross-presenting dendritic cells by mediating cleavage and maturation of Perforin-2 (MPEG1), thereby promoting antigen translocation in the cytosol. Required for normal lysosomal protein degradation in renal proximal tubules. Required for normal degradation of internalized EGFR. Plays a role in the regulation of cell proliferation via its role in EGFR degradation.</text>
</comment>
<dbReference type="AlphaFoldDB" id="A0A6F9DJ23"/>
<evidence type="ECO:0000256" key="8">
    <source>
        <dbReference type="ARBA" id="ARBA00022807"/>
    </source>
</evidence>
<evidence type="ECO:0000256" key="5">
    <source>
        <dbReference type="ARBA" id="ARBA00022670"/>
    </source>
</evidence>
<dbReference type="InterPro" id="IPR001096">
    <property type="entry name" value="Peptidase_C13"/>
</dbReference>
<dbReference type="EMBL" id="LR787560">
    <property type="protein sequence ID" value="CAB3263422.1"/>
    <property type="molecule type" value="mRNA"/>
</dbReference>
<evidence type="ECO:0000256" key="13">
    <source>
        <dbReference type="SAM" id="SignalP"/>
    </source>
</evidence>
<evidence type="ECO:0000256" key="11">
    <source>
        <dbReference type="ARBA" id="ARBA00046668"/>
    </source>
</evidence>
<keyword evidence="6 13" id="KW-0732">Signal</keyword>
<dbReference type="GO" id="GO:0006624">
    <property type="term" value="P:vacuolar protein processing"/>
    <property type="evidence" value="ECO:0007669"/>
    <property type="project" value="TreeGrafter"/>
</dbReference>
<evidence type="ECO:0000256" key="9">
    <source>
        <dbReference type="ARBA" id="ARBA00030799"/>
    </source>
</evidence>
<feature type="active site" evidence="12">
    <location>
        <position position="158"/>
    </location>
</feature>
<dbReference type="PRINTS" id="PR00776">
    <property type="entry name" value="HEMOGLOBNASE"/>
</dbReference>
<organism evidence="15">
    <name type="scientific">Phallusia mammillata</name>
    <dbReference type="NCBI Taxonomy" id="59560"/>
    <lineage>
        <taxon>Eukaryota</taxon>
        <taxon>Metazoa</taxon>
        <taxon>Chordata</taxon>
        <taxon>Tunicata</taxon>
        <taxon>Ascidiacea</taxon>
        <taxon>Phlebobranchia</taxon>
        <taxon>Ascidiidae</taxon>
        <taxon>Phallusia</taxon>
    </lineage>
</organism>
<name>A0A6F9DJ23_9ASCI</name>
<dbReference type="EC" id="3.4.22.34" evidence="3"/>
<dbReference type="FunFam" id="1.10.132.130:FF:000001">
    <property type="entry name" value="Vacuolar-processing enzyme beta-isozyme"/>
    <property type="match status" value="1"/>
</dbReference>
<comment type="subunit">
    <text evidence="11">Homodimer before autocatalytic removal of the propeptide. Monomer after autocatalytic processing. May interact with integrins.</text>
</comment>
<protein>
    <recommendedName>
        <fullName evidence="4">Legumain</fullName>
        <ecNumber evidence="3">3.4.22.34</ecNumber>
    </recommendedName>
    <alternativeName>
        <fullName evidence="9">Protease, cysteine 1</fullName>
    </alternativeName>
</protein>
<evidence type="ECO:0000313" key="15">
    <source>
        <dbReference type="EMBL" id="CAB3263422.1"/>
    </source>
</evidence>
<dbReference type="InterPro" id="IPR046427">
    <property type="entry name" value="Legumain_prodom_sf"/>
</dbReference>
<evidence type="ECO:0000256" key="10">
    <source>
        <dbReference type="ARBA" id="ARBA00045698"/>
    </source>
</evidence>
<dbReference type="PANTHER" id="PTHR12000:SF42">
    <property type="entry name" value="LEGUMAIN"/>
    <property type="match status" value="1"/>
</dbReference>
<dbReference type="GO" id="GO:0051603">
    <property type="term" value="P:proteolysis involved in protein catabolic process"/>
    <property type="evidence" value="ECO:0007669"/>
    <property type="project" value="InterPro"/>
</dbReference>
<dbReference type="PIRSF" id="PIRSF500139">
    <property type="entry name" value="AE"/>
    <property type="match status" value="1"/>
</dbReference>
<keyword evidence="7" id="KW-0378">Hydrolase</keyword>
<dbReference type="GO" id="GO:0004197">
    <property type="term" value="F:cysteine-type endopeptidase activity"/>
    <property type="evidence" value="ECO:0007669"/>
    <property type="project" value="UniProtKB-EC"/>
</dbReference>
<evidence type="ECO:0000256" key="2">
    <source>
        <dbReference type="ARBA" id="ARBA00009941"/>
    </source>
</evidence>
<dbReference type="InterPro" id="IPR043577">
    <property type="entry name" value="AE"/>
</dbReference>
<evidence type="ECO:0000256" key="3">
    <source>
        <dbReference type="ARBA" id="ARBA00012628"/>
    </source>
</evidence>
<accession>A0A6F9DJ23</accession>
<proteinExistence type="evidence at transcript level"/>
<dbReference type="Pfam" id="PF01650">
    <property type="entry name" value="Peptidase_C13"/>
    <property type="match status" value="1"/>
</dbReference>
<feature type="chain" id="PRO_5026145002" description="Legumain" evidence="13">
    <location>
        <begin position="19"/>
        <end position="439"/>
    </location>
</feature>
<dbReference type="Gene3D" id="1.10.132.130">
    <property type="match status" value="1"/>
</dbReference>
<keyword evidence="5" id="KW-0645">Protease</keyword>
<comment type="catalytic activity">
    <reaction evidence="1">
        <text>Hydrolysis of proteins and small molecule substrates at -Asn-|-Xaa- bonds.</text>
        <dbReference type="EC" id="3.4.22.34"/>
    </reaction>
</comment>
<sequence>MKQFVLFVALFCVSVCSGNFVMQFEKFYEPKDNGFDGKIWVVLVAGSNGYYNYRHQADICHAYQVVHDHGISDEQIIVMMYDDIAHSSENPTPGKIINHPDGPDVYKGVPKDYTGETVTPENFLNVLTGNAQAMSGIGSGKVLGSKSTDHVFVYFSDHGAPGLIAFPTSELMKDDLNNAITKMHTSNMYLDLVFYIEACESGSMFDGSLSDNINVYATTAANPSESSYACYYDTLRQTYLGDRYSVSWLEDSDKENLETESLHSQFKIVKEETNQSHVMQYGDKTISKDKVGLFQGEKESLRSYTPLRPIYDDVPSPDVKIHILEKRIEAATSYAQKKALKLELSKEMEMRRRIEWTTNTIAHQVAENDAGLLYISLNAVPKLEADITCYRQAIQLFDSLCYELDDHEYAYRRLYIFGNLCNSGAPVNAILDAIRNTCK</sequence>
<evidence type="ECO:0000256" key="1">
    <source>
        <dbReference type="ARBA" id="ARBA00000810"/>
    </source>
</evidence>
<evidence type="ECO:0000256" key="12">
    <source>
        <dbReference type="PIRSR" id="PIRSR019663-1"/>
    </source>
</evidence>
<evidence type="ECO:0000256" key="7">
    <source>
        <dbReference type="ARBA" id="ARBA00022801"/>
    </source>
</evidence>
<evidence type="ECO:0000256" key="6">
    <source>
        <dbReference type="ARBA" id="ARBA00022729"/>
    </source>
</evidence>
<dbReference type="PIRSF" id="PIRSF019663">
    <property type="entry name" value="Legumain"/>
    <property type="match status" value="1"/>
</dbReference>
<feature type="active site" description="Nucleophile" evidence="12">
    <location>
        <position position="199"/>
    </location>
</feature>
<keyword evidence="8" id="KW-0788">Thiol protease</keyword>
<dbReference type="FunFam" id="3.40.50.1460:FF:000006">
    <property type="entry name" value="Legumain"/>
    <property type="match status" value="1"/>
</dbReference>
<dbReference type="CDD" id="cd21115">
    <property type="entry name" value="legumain_C"/>
    <property type="match status" value="1"/>
</dbReference>
<feature type="domain" description="Legumain prodomain" evidence="14">
    <location>
        <begin position="343"/>
        <end position="438"/>
    </location>
</feature>
<feature type="signal peptide" evidence="13">
    <location>
        <begin position="1"/>
        <end position="18"/>
    </location>
</feature>
<dbReference type="InterPro" id="IPR048501">
    <property type="entry name" value="Legum_prodom"/>
</dbReference>
<gene>
    <name evidence="15" type="primary">Lgmn</name>
</gene>
<dbReference type="Pfam" id="PF20985">
    <property type="entry name" value="Legum_prodom"/>
    <property type="match status" value="1"/>
</dbReference>
<evidence type="ECO:0000256" key="4">
    <source>
        <dbReference type="ARBA" id="ARBA00021147"/>
    </source>
</evidence>
<comment type="similarity">
    <text evidence="2">Belongs to the peptidase C13 family.</text>
</comment>